<dbReference type="WBParaSite" id="Hba_17536">
    <property type="protein sequence ID" value="Hba_17536"/>
    <property type="gene ID" value="Hba_17536"/>
</dbReference>
<dbReference type="InterPro" id="IPR024224">
    <property type="entry name" value="DENND6"/>
</dbReference>
<dbReference type="InterPro" id="IPR037516">
    <property type="entry name" value="Tripartite_DENN"/>
</dbReference>
<dbReference type="PANTHER" id="PTHR13677">
    <property type="entry name" value="LD41638P"/>
    <property type="match status" value="1"/>
</dbReference>
<keyword evidence="3" id="KW-1185">Reference proteome</keyword>
<evidence type="ECO:0000256" key="1">
    <source>
        <dbReference type="ARBA" id="ARBA00007159"/>
    </source>
</evidence>
<dbReference type="AlphaFoldDB" id="A0A1I7XJP6"/>
<sequence>MIYPGDAVLSSQEKTNICYLAFPDSNSGNTRDTNFHFRIRRLDVITMEYSVMVTIKKFVNLWLLLSLSSKKILWFDSSNTIQIKNGPHFETLILSTVHHVDVYKALNNVLNHVQLLWELVLIGEPVLIVANTPQRCSSIVQALVSLIAPLKYFDDYRPFFTIHDSEFKEYSSKCRSPYKLYYEGFLELSNSAFF</sequence>
<comment type="similarity">
    <text evidence="1">Belongs to the DENND6 family.</text>
</comment>
<accession>A0A1I7XJP6</accession>
<organism evidence="3 4">
    <name type="scientific">Heterorhabditis bacteriophora</name>
    <name type="common">Entomopathogenic nematode worm</name>
    <dbReference type="NCBI Taxonomy" id="37862"/>
    <lineage>
        <taxon>Eukaryota</taxon>
        <taxon>Metazoa</taxon>
        <taxon>Ecdysozoa</taxon>
        <taxon>Nematoda</taxon>
        <taxon>Chromadorea</taxon>
        <taxon>Rhabditida</taxon>
        <taxon>Rhabditina</taxon>
        <taxon>Rhabditomorpha</taxon>
        <taxon>Strongyloidea</taxon>
        <taxon>Heterorhabditidae</taxon>
        <taxon>Heterorhabditis</taxon>
    </lineage>
</organism>
<evidence type="ECO:0000313" key="4">
    <source>
        <dbReference type="WBParaSite" id="Hba_17536"/>
    </source>
</evidence>
<protein>
    <submittedName>
        <fullName evidence="4">UDENN domain-containing protein</fullName>
    </submittedName>
</protein>
<feature type="domain" description="UDENN" evidence="2">
    <location>
        <begin position="1"/>
        <end position="194"/>
    </location>
</feature>
<dbReference type="PROSITE" id="PS50211">
    <property type="entry name" value="DENN"/>
    <property type="match status" value="1"/>
</dbReference>
<evidence type="ECO:0000313" key="3">
    <source>
        <dbReference type="Proteomes" id="UP000095283"/>
    </source>
</evidence>
<dbReference type="GO" id="GO:0055037">
    <property type="term" value="C:recycling endosome"/>
    <property type="evidence" value="ECO:0007669"/>
    <property type="project" value="TreeGrafter"/>
</dbReference>
<proteinExistence type="inferred from homology"/>
<name>A0A1I7XJP6_HETBA</name>
<dbReference type="GO" id="GO:0005085">
    <property type="term" value="F:guanyl-nucleotide exchange factor activity"/>
    <property type="evidence" value="ECO:0007669"/>
    <property type="project" value="InterPro"/>
</dbReference>
<evidence type="ECO:0000259" key="2">
    <source>
        <dbReference type="PROSITE" id="PS50211"/>
    </source>
</evidence>
<dbReference type="Proteomes" id="UP000095283">
    <property type="component" value="Unplaced"/>
</dbReference>
<reference evidence="4" key="1">
    <citation type="submission" date="2016-11" db="UniProtKB">
        <authorList>
            <consortium name="WormBaseParasite"/>
        </authorList>
    </citation>
    <scope>IDENTIFICATION</scope>
</reference>
<dbReference type="PANTHER" id="PTHR13677:SF0">
    <property type="entry name" value="LD41638P"/>
    <property type="match status" value="1"/>
</dbReference>